<gene>
    <name evidence="2" type="ORF">WG66_15567</name>
</gene>
<sequence length="424" mass="47354">MLTVSDRWRPGVAQPAQPSMSKIIILKCGGRKIIVPRPTTYDGLVASADKHFPQFRDLPVSFQTDQLAISEGSFVEITPEAWHLVLPEVTTVNVITGSADALHVENSKVYTLFIKTLTGKTIRLEAAPLETIDKIKVKIQDLNGIPPDEQRLIFAGKQLEDGRTLSDYNIEKNSTIHLVLMRRGGKPVIYLLSPCEQEARVQLSLVPQWEFSAIYPVVPIEQGCFPSKGQSIEWLVKTHKDGNLTELSTGADVSYLFWEALTDPDSLQMSPPPSPRMGQSSECFIPNKPVLNSANSVVLPIGMIPQYLDKALLALGLHTEARTSFITYWLPSLLKHTYVALRFLPQAVYEPAAPLNVSPPPDVTMRIFMLFRGVCAEDVAEWHESVKKADLDVEMWREIVGVDIDRALDKDLFRVLEWGGMEVL</sequence>
<reference evidence="2 3" key="1">
    <citation type="submission" date="2015-12" db="EMBL/GenBank/DDBJ databases">
        <title>Draft genome sequence of Moniliophthora roreri, the causal agent of frosty pod rot of cacao.</title>
        <authorList>
            <person name="Aime M.C."/>
            <person name="Diaz-Valderrama J.R."/>
            <person name="Kijpornyongpan T."/>
            <person name="Phillips-Mora W."/>
        </authorList>
    </citation>
    <scope>NUCLEOTIDE SEQUENCE [LARGE SCALE GENOMIC DNA]</scope>
    <source>
        <strain evidence="2 3">MCA 2952</strain>
    </source>
</reference>
<dbReference type="EMBL" id="LATX01002286">
    <property type="protein sequence ID" value="KTB31855.1"/>
    <property type="molecule type" value="Genomic_DNA"/>
</dbReference>
<accession>A0A0W0F698</accession>
<evidence type="ECO:0000259" key="1">
    <source>
        <dbReference type="PROSITE" id="PS50053"/>
    </source>
</evidence>
<organism evidence="2 3">
    <name type="scientific">Moniliophthora roreri</name>
    <name type="common">Frosty pod rot fungus</name>
    <name type="synonym">Monilia roreri</name>
    <dbReference type="NCBI Taxonomy" id="221103"/>
    <lineage>
        <taxon>Eukaryota</taxon>
        <taxon>Fungi</taxon>
        <taxon>Dikarya</taxon>
        <taxon>Basidiomycota</taxon>
        <taxon>Agaricomycotina</taxon>
        <taxon>Agaricomycetes</taxon>
        <taxon>Agaricomycetidae</taxon>
        <taxon>Agaricales</taxon>
        <taxon>Marasmiineae</taxon>
        <taxon>Marasmiaceae</taxon>
        <taxon>Moniliophthora</taxon>
    </lineage>
</organism>
<dbReference type="PROSITE" id="PS50053">
    <property type="entry name" value="UBIQUITIN_2"/>
    <property type="match status" value="1"/>
</dbReference>
<dbReference type="PROSITE" id="PS00299">
    <property type="entry name" value="UBIQUITIN_1"/>
    <property type="match status" value="1"/>
</dbReference>
<protein>
    <recommendedName>
        <fullName evidence="1">Ubiquitin-like domain-containing protein</fullName>
    </recommendedName>
</protein>
<feature type="domain" description="Ubiquitin-like" evidence="1">
    <location>
        <begin position="110"/>
        <end position="185"/>
    </location>
</feature>
<comment type="caution">
    <text evidence="2">The sequence shown here is derived from an EMBL/GenBank/DDBJ whole genome shotgun (WGS) entry which is preliminary data.</text>
</comment>
<dbReference type="InterPro" id="IPR000626">
    <property type="entry name" value="Ubiquitin-like_dom"/>
</dbReference>
<dbReference type="InterPro" id="IPR029071">
    <property type="entry name" value="Ubiquitin-like_domsf"/>
</dbReference>
<dbReference type="InterPro" id="IPR019954">
    <property type="entry name" value="Ubiquitin_CS"/>
</dbReference>
<dbReference type="eggNOG" id="KOG0003">
    <property type="taxonomic scope" value="Eukaryota"/>
</dbReference>
<dbReference type="Pfam" id="PF00240">
    <property type="entry name" value="ubiquitin"/>
    <property type="match status" value="1"/>
</dbReference>
<dbReference type="AlphaFoldDB" id="A0A0W0F698"/>
<evidence type="ECO:0000313" key="3">
    <source>
        <dbReference type="Proteomes" id="UP000054988"/>
    </source>
</evidence>
<dbReference type="Proteomes" id="UP000054988">
    <property type="component" value="Unassembled WGS sequence"/>
</dbReference>
<proteinExistence type="predicted"/>
<dbReference type="InterPro" id="IPR050158">
    <property type="entry name" value="Ubiquitin_ubiquitin-like"/>
</dbReference>
<dbReference type="Gene3D" id="3.10.20.90">
    <property type="entry name" value="Phosphatidylinositol 3-kinase Catalytic Subunit, Chain A, domain 1"/>
    <property type="match status" value="1"/>
</dbReference>
<dbReference type="SMART" id="SM00213">
    <property type="entry name" value="UBQ"/>
    <property type="match status" value="1"/>
</dbReference>
<evidence type="ECO:0000313" key="2">
    <source>
        <dbReference type="EMBL" id="KTB31855.1"/>
    </source>
</evidence>
<dbReference type="PRINTS" id="PR00348">
    <property type="entry name" value="UBIQUITIN"/>
</dbReference>
<name>A0A0W0F698_MONRR</name>
<dbReference type="SUPFAM" id="SSF54236">
    <property type="entry name" value="Ubiquitin-like"/>
    <property type="match status" value="1"/>
</dbReference>
<dbReference type="FunFam" id="3.10.20.90:FF:000160">
    <property type="entry name" value="Polyubiquitin-C"/>
    <property type="match status" value="1"/>
</dbReference>
<dbReference type="InterPro" id="IPR019956">
    <property type="entry name" value="Ubiquitin_dom"/>
</dbReference>
<dbReference type="PANTHER" id="PTHR10666">
    <property type="entry name" value="UBIQUITIN"/>
    <property type="match status" value="1"/>
</dbReference>